<reference evidence="2" key="1">
    <citation type="submission" date="2019-06" db="EMBL/GenBank/DDBJ databases">
        <authorList>
            <person name="Murdoch R.W."/>
            <person name="Fathepure B."/>
        </authorList>
    </citation>
    <scope>NUCLEOTIDE SEQUENCE</scope>
</reference>
<accession>A0A5B8RIG0</accession>
<evidence type="ECO:0000313" key="2">
    <source>
        <dbReference type="EMBL" id="QEA07748.1"/>
    </source>
</evidence>
<protein>
    <submittedName>
        <fullName evidence="2">Uncharacterized protein</fullName>
    </submittedName>
</protein>
<proteinExistence type="predicted"/>
<feature type="region of interest" description="Disordered" evidence="1">
    <location>
        <begin position="171"/>
        <end position="212"/>
    </location>
</feature>
<sequence length="212" mass="22749">MPAFSLISGVIAARGPPNLPDVMSAMARAWRSSARSSTIRPTLMSPSAIGPGECIKMMKLSPSRDTPSFSPLPIRMATAALQSPSVGLAVRLEPMQGQMKSQLQVSMYCPSICQPAMFATSKRQSARSSRSPGHPWSVHPHEKCAASGIRRVWREPHRAPTEQALSNAPIIVDGGRTSGQPVKQMNERSSAVAPAEIQEMNALGDVPRAENL</sequence>
<name>A0A5B8RIG0_9ZZZZ</name>
<evidence type="ECO:0000256" key="1">
    <source>
        <dbReference type="SAM" id="MobiDB-lite"/>
    </source>
</evidence>
<feature type="compositionally biased region" description="Polar residues" evidence="1">
    <location>
        <begin position="178"/>
        <end position="189"/>
    </location>
</feature>
<dbReference type="AlphaFoldDB" id="A0A5B8RIG0"/>
<dbReference type="EMBL" id="MN079350">
    <property type="protein sequence ID" value="QEA07748.1"/>
    <property type="molecule type" value="Genomic_DNA"/>
</dbReference>
<gene>
    <name evidence="2" type="ORF">KBTEX_04110</name>
</gene>
<organism evidence="2">
    <name type="scientific">uncultured organism</name>
    <dbReference type="NCBI Taxonomy" id="155900"/>
    <lineage>
        <taxon>unclassified sequences</taxon>
        <taxon>environmental samples</taxon>
    </lineage>
</organism>